<feature type="non-terminal residue" evidence="1">
    <location>
        <position position="697"/>
    </location>
</feature>
<accession>A0A381YZB2</accession>
<reference evidence="1" key="1">
    <citation type="submission" date="2018-05" db="EMBL/GenBank/DDBJ databases">
        <authorList>
            <person name="Lanie J.A."/>
            <person name="Ng W.-L."/>
            <person name="Kazmierczak K.M."/>
            <person name="Andrzejewski T.M."/>
            <person name="Davidsen T.M."/>
            <person name="Wayne K.J."/>
            <person name="Tettelin H."/>
            <person name="Glass J.I."/>
            <person name="Rusch D."/>
            <person name="Podicherti R."/>
            <person name="Tsui H.-C.T."/>
            <person name="Winkler M.E."/>
        </authorList>
    </citation>
    <scope>NUCLEOTIDE SEQUENCE</scope>
</reference>
<organism evidence="1">
    <name type="scientific">marine metagenome</name>
    <dbReference type="NCBI Taxonomy" id="408172"/>
    <lineage>
        <taxon>unclassified sequences</taxon>
        <taxon>metagenomes</taxon>
        <taxon>ecological metagenomes</taxon>
    </lineage>
</organism>
<proteinExistence type="predicted"/>
<gene>
    <name evidence="1" type="ORF">METZ01_LOCUS135199</name>
</gene>
<dbReference type="PANTHER" id="PTHR41775">
    <property type="entry name" value="SECRETED PROTEIN-RELATED"/>
    <property type="match status" value="1"/>
</dbReference>
<dbReference type="PANTHER" id="PTHR41775:SF1">
    <property type="entry name" value="PEPTIDASE M6-LIKE DOMAIN-CONTAINING PROTEIN"/>
    <property type="match status" value="1"/>
</dbReference>
<dbReference type="EMBL" id="UINC01019449">
    <property type="protein sequence ID" value="SVA82345.1"/>
    <property type="molecule type" value="Genomic_DNA"/>
</dbReference>
<protein>
    <submittedName>
        <fullName evidence="1">Uncharacterized protein</fullName>
    </submittedName>
</protein>
<evidence type="ECO:0000313" key="1">
    <source>
        <dbReference type="EMBL" id="SVA82345.1"/>
    </source>
</evidence>
<dbReference type="AlphaFoldDB" id="A0A381YZB2"/>
<name>A0A381YZB2_9ZZZZ</name>
<sequence length="697" mass="78013">MASRIPWGWVLAMVWMSSFTQAKISGDLRICVLRVNFIEDTKESTTGNGRFLSTNEGIDCVSYQVDPPPHNKSYFESQLKAVDSYFRSVSYGHVGIDIDSSQVYPFDASGYDLQNEMAYYNPYDQAALHESRLVQLFQHSLEIAYEQDSIDFIDFDLIVVFHAGIGQDFALPFLDPTPEDIPSTFVDQNMIFESTGNNGISIGQTIINQGIILPETQNHLQYDIAIDMFTNVSESCDYQYGLTGTFALMIGFAIGLPPLWDIESGDSRIGIFGLMDQGSNNGRGLIPAPPDAWTRIYAGWETPRTVLPGNQVDLLSRGENNLLKVIINENEYFLIENRTNHVNSGNSLDSMRYLHWEQSGIYPSYIEVLFDSIGIERDMNGVVTGIPNYDLGMPASGLLIWHIDENRIQAGISNYSVNSDLNGQGIDLEEADGAQDIGHPSFFMFTDPSAGYFGDMWFNGNKEYERANPEMTDRLPAFSPYTFPATDANNGSSTFLSIMDISSPGDTMSFIISNSMVLDGFPDTTAFIRSVLDIDGDGVNEIIGGHDSLWISHSDDLTERLSFHEIEDNVVSIGYIDRDDHALIEVSEQGMVIENDMPTGFTKRWQYEYTFEFQTISMSSYQILDSLNFTVYFTSTDNPGVLSFDQWTSHERKVLGANFNYEIGPNNGGISVTDLESSILNWSNIEFEYIAGIDLDL</sequence>